<sequence length="161" mass="18673">METSTTLIGLVLVLITILPIAFLLRNQHINKSKIENILKQYSQGNAKAFTVRDTINNKIVAFDEQNKKLLLIDMNAKPELVTFADLNEIAHCEIHRKVEHSQTANKKELVTKVEVVLEKKADKTKIPFKFYDFEYEKPIQITHFRDNQLAEKWLDVIKKAI</sequence>
<reference evidence="2 3" key="1">
    <citation type="submission" date="2018-06" db="EMBL/GenBank/DDBJ databases">
        <title>Genomic Encyclopedia of Type Strains, Phase III (KMG-III): the genomes of soil and plant-associated and newly described type strains.</title>
        <authorList>
            <person name="Whitman W."/>
        </authorList>
    </citation>
    <scope>NUCLEOTIDE SEQUENCE [LARGE SCALE GENOMIC DNA]</scope>
    <source>
        <strain evidence="2 3">CGMCC 1.12504</strain>
    </source>
</reference>
<dbReference type="RefSeq" id="WP_112086552.1">
    <property type="nucleotide sequence ID" value="NZ_QLSV01000010.1"/>
</dbReference>
<proteinExistence type="predicted"/>
<dbReference type="AlphaFoldDB" id="A0A328WV85"/>
<gene>
    <name evidence="2" type="ORF">B0I10_11072</name>
</gene>
<keyword evidence="3" id="KW-1185">Reference proteome</keyword>
<evidence type="ECO:0000313" key="2">
    <source>
        <dbReference type="EMBL" id="RAR47278.1"/>
    </source>
</evidence>
<name>A0A328WV85_9FLAO</name>
<dbReference type="EMBL" id="QLSV01000010">
    <property type="protein sequence ID" value="RAR47278.1"/>
    <property type="molecule type" value="Genomic_DNA"/>
</dbReference>
<keyword evidence="1" id="KW-1133">Transmembrane helix</keyword>
<keyword evidence="1" id="KW-0472">Membrane</keyword>
<accession>A0A328WV85</accession>
<dbReference type="OrthoDB" id="1352952at2"/>
<protein>
    <submittedName>
        <fullName evidence="2">Uncharacterized protein</fullName>
    </submittedName>
</protein>
<evidence type="ECO:0000313" key="3">
    <source>
        <dbReference type="Proteomes" id="UP000249518"/>
    </source>
</evidence>
<dbReference type="Proteomes" id="UP000249518">
    <property type="component" value="Unassembled WGS sequence"/>
</dbReference>
<comment type="caution">
    <text evidence="2">The sequence shown here is derived from an EMBL/GenBank/DDBJ whole genome shotgun (WGS) entry which is preliminary data.</text>
</comment>
<feature type="transmembrane region" description="Helical" evidence="1">
    <location>
        <begin position="6"/>
        <end position="24"/>
    </location>
</feature>
<evidence type="ECO:0000256" key="1">
    <source>
        <dbReference type="SAM" id="Phobius"/>
    </source>
</evidence>
<keyword evidence="1" id="KW-0812">Transmembrane</keyword>
<organism evidence="2 3">
    <name type="scientific">Flavobacterium lacus</name>
    <dbReference type="NCBI Taxonomy" id="1353778"/>
    <lineage>
        <taxon>Bacteria</taxon>
        <taxon>Pseudomonadati</taxon>
        <taxon>Bacteroidota</taxon>
        <taxon>Flavobacteriia</taxon>
        <taxon>Flavobacteriales</taxon>
        <taxon>Flavobacteriaceae</taxon>
        <taxon>Flavobacterium</taxon>
    </lineage>
</organism>